<evidence type="ECO:0000256" key="1">
    <source>
        <dbReference type="ARBA" id="ARBA00004377"/>
    </source>
</evidence>
<dbReference type="InterPro" id="IPR023229">
    <property type="entry name" value="T2SS_M_periplasmic_sf"/>
</dbReference>
<comment type="subcellular location">
    <subcellularLocation>
        <location evidence="1">Cell inner membrane</location>
        <topology evidence="1">Single-pass membrane protein</topology>
    </subcellularLocation>
</comment>
<evidence type="ECO:0008006" key="13">
    <source>
        <dbReference type="Google" id="ProtNLM"/>
    </source>
</evidence>
<keyword evidence="8 10" id="KW-1133">Transmembrane helix</keyword>
<keyword evidence="7" id="KW-0653">Protein transport</keyword>
<dbReference type="RefSeq" id="WP_129527566.1">
    <property type="nucleotide sequence ID" value="NZ_UFQB01000008.1"/>
</dbReference>
<accession>A0A446CDW6</accession>
<evidence type="ECO:0000256" key="2">
    <source>
        <dbReference type="ARBA" id="ARBA00010637"/>
    </source>
</evidence>
<dbReference type="Proteomes" id="UP000289184">
    <property type="component" value="Unassembled WGS sequence"/>
</dbReference>
<evidence type="ECO:0000256" key="3">
    <source>
        <dbReference type="ARBA" id="ARBA00022448"/>
    </source>
</evidence>
<evidence type="ECO:0000256" key="7">
    <source>
        <dbReference type="ARBA" id="ARBA00022927"/>
    </source>
</evidence>
<dbReference type="InterPro" id="IPR007690">
    <property type="entry name" value="T2SS_GspM"/>
</dbReference>
<keyword evidence="4" id="KW-1003">Cell membrane</keyword>
<organism evidence="11 12">
    <name type="scientific">Achromobacter agilis</name>
    <dbReference type="NCBI Taxonomy" id="1353888"/>
    <lineage>
        <taxon>Bacteria</taxon>
        <taxon>Pseudomonadati</taxon>
        <taxon>Pseudomonadota</taxon>
        <taxon>Betaproteobacteria</taxon>
        <taxon>Burkholderiales</taxon>
        <taxon>Alcaligenaceae</taxon>
        <taxon>Achromobacter</taxon>
    </lineage>
</organism>
<keyword evidence="5" id="KW-0997">Cell inner membrane</keyword>
<dbReference type="AlphaFoldDB" id="A0A446CDW6"/>
<evidence type="ECO:0000256" key="6">
    <source>
        <dbReference type="ARBA" id="ARBA00022692"/>
    </source>
</evidence>
<evidence type="ECO:0000313" key="12">
    <source>
        <dbReference type="Proteomes" id="UP000289184"/>
    </source>
</evidence>
<keyword evidence="12" id="KW-1185">Reference proteome</keyword>
<dbReference type="Pfam" id="PF04612">
    <property type="entry name" value="T2SSM"/>
    <property type="match status" value="1"/>
</dbReference>
<evidence type="ECO:0000256" key="8">
    <source>
        <dbReference type="ARBA" id="ARBA00022989"/>
    </source>
</evidence>
<evidence type="ECO:0000256" key="4">
    <source>
        <dbReference type="ARBA" id="ARBA00022475"/>
    </source>
</evidence>
<comment type="similarity">
    <text evidence="2">Belongs to the GSP M family.</text>
</comment>
<dbReference type="GO" id="GO:0005886">
    <property type="term" value="C:plasma membrane"/>
    <property type="evidence" value="ECO:0007669"/>
    <property type="project" value="UniProtKB-SubCell"/>
</dbReference>
<keyword evidence="9 10" id="KW-0472">Membrane</keyword>
<dbReference type="GO" id="GO:0015627">
    <property type="term" value="C:type II protein secretion system complex"/>
    <property type="evidence" value="ECO:0007669"/>
    <property type="project" value="InterPro"/>
</dbReference>
<dbReference type="EMBL" id="UFQB01000008">
    <property type="protein sequence ID" value="SSW66070.1"/>
    <property type="molecule type" value="Genomic_DNA"/>
</dbReference>
<name>A0A446CDW6_9BURK</name>
<proteinExistence type="inferred from homology"/>
<evidence type="ECO:0000256" key="10">
    <source>
        <dbReference type="SAM" id="Phobius"/>
    </source>
</evidence>
<dbReference type="SUPFAM" id="SSF103054">
    <property type="entry name" value="General secretion pathway protein M, EpsM"/>
    <property type="match status" value="1"/>
</dbReference>
<reference evidence="11 12" key="1">
    <citation type="submission" date="2018-07" db="EMBL/GenBank/DDBJ databases">
        <authorList>
            <person name="Peeters C."/>
        </authorList>
    </citation>
    <scope>NUCLEOTIDE SEQUENCE [LARGE SCALE GENOMIC DNA]</scope>
    <source>
        <strain evidence="11 12">LMG 3411</strain>
    </source>
</reference>
<keyword evidence="6 10" id="KW-0812">Transmembrane</keyword>
<feature type="transmembrane region" description="Helical" evidence="10">
    <location>
        <begin position="40"/>
        <end position="58"/>
    </location>
</feature>
<evidence type="ECO:0000256" key="9">
    <source>
        <dbReference type="ARBA" id="ARBA00023136"/>
    </source>
</evidence>
<sequence>MTPLSQRLHAAWHSVRKPLDPALARARQRYRALAPRERRLLTGAALVLGAAVVFVTLIEPPLNTMRKLHAELPTLRAQAATVADLSARATALRRQSATPAGAVPSPAELAASLERAGLPAAQWTLGEPETGPGVLLTLTQAPSSVLLRWLDGAARDWGLGIQQVDLARATNAYGRPLPGLVNGKVTLALPPATERR</sequence>
<gene>
    <name evidence="11" type="ORF">AGI3411_02355</name>
</gene>
<protein>
    <recommendedName>
        <fullName evidence="13">General secretion pathway protein M</fullName>
    </recommendedName>
</protein>
<dbReference type="GO" id="GO:0015628">
    <property type="term" value="P:protein secretion by the type II secretion system"/>
    <property type="evidence" value="ECO:0007669"/>
    <property type="project" value="InterPro"/>
</dbReference>
<evidence type="ECO:0000256" key="5">
    <source>
        <dbReference type="ARBA" id="ARBA00022519"/>
    </source>
</evidence>
<dbReference type="OrthoDB" id="8666953at2"/>
<keyword evidence="3" id="KW-0813">Transport</keyword>
<evidence type="ECO:0000313" key="11">
    <source>
        <dbReference type="EMBL" id="SSW66070.1"/>
    </source>
</evidence>